<reference evidence="2 3" key="1">
    <citation type="submission" date="2022-04" db="EMBL/GenBank/DDBJ databases">
        <title>Positive selection, recombination, and allopatry shape intraspecific diversity of widespread and dominant cyanobacteria.</title>
        <authorList>
            <person name="Wei J."/>
            <person name="Shu W."/>
            <person name="Hu C."/>
        </authorList>
    </citation>
    <scope>NUCLEOTIDE SEQUENCE [LARGE SCALE GENOMIC DNA]</scope>
    <source>
        <strain evidence="2 3">DQ-A4</strain>
    </source>
</reference>
<dbReference type="Proteomes" id="UP001482513">
    <property type="component" value="Unassembled WGS sequence"/>
</dbReference>
<feature type="transmembrane region" description="Helical" evidence="1">
    <location>
        <begin position="70"/>
        <end position="88"/>
    </location>
</feature>
<evidence type="ECO:0000256" key="1">
    <source>
        <dbReference type="SAM" id="Phobius"/>
    </source>
</evidence>
<keyword evidence="1" id="KW-1133">Transmembrane helix</keyword>
<dbReference type="InterPro" id="IPR025597">
    <property type="entry name" value="DUF4345"/>
</dbReference>
<name>A0ABV0KAP0_9CYAN</name>
<keyword evidence="1" id="KW-0812">Transmembrane</keyword>
<evidence type="ECO:0000313" key="3">
    <source>
        <dbReference type="Proteomes" id="UP001482513"/>
    </source>
</evidence>
<organism evidence="2 3">
    <name type="scientific">Leptolyngbya subtilissima DQ-A4</name>
    <dbReference type="NCBI Taxonomy" id="2933933"/>
    <lineage>
        <taxon>Bacteria</taxon>
        <taxon>Bacillati</taxon>
        <taxon>Cyanobacteriota</taxon>
        <taxon>Cyanophyceae</taxon>
        <taxon>Leptolyngbyales</taxon>
        <taxon>Leptolyngbyaceae</taxon>
        <taxon>Leptolyngbya group</taxon>
        <taxon>Leptolyngbya</taxon>
    </lineage>
</organism>
<sequence>METSLQIAPNLAAVLLMLLGGAALLFPKTMAAFVGLGPIAPVGISEIRSTLGSFFLGLGAACLWLQSTDAFTVLGVASLVAAAVRLISSIVDRSVTLKNIGGVVAEACLGALFLLSWMRQA</sequence>
<accession>A0ABV0KAP0</accession>
<gene>
    <name evidence="2" type="ORF">NC992_22295</name>
</gene>
<feature type="transmembrane region" description="Helical" evidence="1">
    <location>
        <begin position="100"/>
        <end position="118"/>
    </location>
</feature>
<dbReference type="Pfam" id="PF14248">
    <property type="entry name" value="DUF4345"/>
    <property type="match status" value="1"/>
</dbReference>
<comment type="caution">
    <text evidence="2">The sequence shown here is derived from an EMBL/GenBank/DDBJ whole genome shotgun (WGS) entry which is preliminary data.</text>
</comment>
<keyword evidence="1" id="KW-0472">Membrane</keyword>
<dbReference type="RefSeq" id="WP_190707162.1">
    <property type="nucleotide sequence ID" value="NZ_JAMPKX010000013.1"/>
</dbReference>
<proteinExistence type="predicted"/>
<evidence type="ECO:0000313" key="2">
    <source>
        <dbReference type="EMBL" id="MEP0949625.1"/>
    </source>
</evidence>
<keyword evidence="3" id="KW-1185">Reference proteome</keyword>
<protein>
    <submittedName>
        <fullName evidence="2">DUF4345 family protein</fullName>
    </submittedName>
</protein>
<dbReference type="EMBL" id="JAMPKX010000013">
    <property type="protein sequence ID" value="MEP0949625.1"/>
    <property type="molecule type" value="Genomic_DNA"/>
</dbReference>